<name>A0A345RYG3_9PSED</name>
<feature type="transmembrane region" description="Helical" evidence="11">
    <location>
        <begin position="68"/>
        <end position="89"/>
    </location>
</feature>
<dbReference type="PANTHER" id="PTHR30413:SF10">
    <property type="entry name" value="CAPSULE POLYSACCHARIDE EXPORT INNER-MEMBRANE PROTEIN CTRC"/>
    <property type="match status" value="1"/>
</dbReference>
<evidence type="ECO:0000256" key="10">
    <source>
        <dbReference type="ARBA" id="ARBA00023136"/>
    </source>
</evidence>
<evidence type="ECO:0000256" key="1">
    <source>
        <dbReference type="ARBA" id="ARBA00004651"/>
    </source>
</evidence>
<evidence type="ECO:0000256" key="11">
    <source>
        <dbReference type="RuleBase" id="RU361157"/>
    </source>
</evidence>
<dbReference type="PROSITE" id="PS51012">
    <property type="entry name" value="ABC_TM2"/>
    <property type="match status" value="1"/>
</dbReference>
<dbReference type="InterPro" id="IPR013525">
    <property type="entry name" value="ABC2_TM"/>
</dbReference>
<dbReference type="AlphaFoldDB" id="A0A345RYG3"/>
<comment type="subcellular location">
    <subcellularLocation>
        <location evidence="11">Cell inner membrane</location>
        <topology evidence="11">Multi-pass membrane protein</topology>
    </subcellularLocation>
    <subcellularLocation>
        <location evidence="1">Cell membrane</location>
        <topology evidence="1">Multi-pass membrane protein</topology>
    </subcellularLocation>
</comment>
<evidence type="ECO:0000259" key="12">
    <source>
        <dbReference type="PROSITE" id="PS51012"/>
    </source>
</evidence>
<keyword evidence="7" id="KW-0972">Capsule biogenesis/degradation</keyword>
<feature type="domain" description="ABC transmembrane type-2" evidence="12">
    <location>
        <begin position="33"/>
        <end position="257"/>
    </location>
</feature>
<dbReference type="GO" id="GO:0015774">
    <property type="term" value="P:polysaccharide transport"/>
    <property type="evidence" value="ECO:0007669"/>
    <property type="project" value="UniProtKB-KW"/>
</dbReference>
<feature type="transmembrane region" description="Helical" evidence="11">
    <location>
        <begin position="110"/>
        <end position="137"/>
    </location>
</feature>
<dbReference type="EMBL" id="CP029608">
    <property type="protein sequence ID" value="AXI64329.1"/>
    <property type="molecule type" value="Genomic_DNA"/>
</dbReference>
<evidence type="ECO:0000256" key="9">
    <source>
        <dbReference type="ARBA" id="ARBA00023047"/>
    </source>
</evidence>
<dbReference type="PRINTS" id="PR00164">
    <property type="entry name" value="ABC2TRNSPORT"/>
</dbReference>
<keyword evidence="9" id="KW-0625">Polysaccharide transport</keyword>
<keyword evidence="4 11" id="KW-1003">Cell membrane</keyword>
<dbReference type="KEGG" id="pke:DLD99_28855"/>
<evidence type="ECO:0000256" key="8">
    <source>
        <dbReference type="ARBA" id="ARBA00022989"/>
    </source>
</evidence>
<protein>
    <recommendedName>
        <fullName evidence="11">Transport permease protein</fullName>
    </recommendedName>
</protein>
<feature type="transmembrane region" description="Helical" evidence="11">
    <location>
        <begin position="180"/>
        <end position="201"/>
    </location>
</feature>
<evidence type="ECO:0000256" key="4">
    <source>
        <dbReference type="ARBA" id="ARBA00022475"/>
    </source>
</evidence>
<evidence type="ECO:0000256" key="5">
    <source>
        <dbReference type="ARBA" id="ARBA00022597"/>
    </source>
</evidence>
<dbReference type="RefSeq" id="WP_114886497.1">
    <property type="nucleotide sequence ID" value="NZ_CP029608.1"/>
</dbReference>
<keyword evidence="5" id="KW-0762">Sugar transport</keyword>
<dbReference type="Proteomes" id="UP000253720">
    <property type="component" value="Chromosome"/>
</dbReference>
<keyword evidence="3 11" id="KW-0813">Transport</keyword>
<evidence type="ECO:0000256" key="3">
    <source>
        <dbReference type="ARBA" id="ARBA00022448"/>
    </source>
</evidence>
<dbReference type="Pfam" id="PF01061">
    <property type="entry name" value="ABC2_membrane"/>
    <property type="match status" value="1"/>
</dbReference>
<reference evidence="13 14" key="1">
    <citation type="submission" date="2018-05" db="EMBL/GenBank/DDBJ databases">
        <title>Complete genome sequence of Pseudomonas kribbensis 46-2(T).</title>
        <authorList>
            <person name="Jeong H."/>
            <person name="Lee S.-G."/>
            <person name="Rha E."/>
            <person name="Kim H."/>
        </authorList>
    </citation>
    <scope>NUCLEOTIDE SEQUENCE [LARGE SCALE GENOMIC DNA]</scope>
    <source>
        <strain evidence="13 14">46-2</strain>
    </source>
</reference>
<organism evidence="13 14">
    <name type="scientific">Pseudomonas kribbensis</name>
    <dbReference type="NCBI Taxonomy" id="1628086"/>
    <lineage>
        <taxon>Bacteria</taxon>
        <taxon>Pseudomonadati</taxon>
        <taxon>Pseudomonadota</taxon>
        <taxon>Gammaproteobacteria</taxon>
        <taxon>Pseudomonadales</taxon>
        <taxon>Pseudomonadaceae</taxon>
        <taxon>Pseudomonas</taxon>
    </lineage>
</organism>
<keyword evidence="10 11" id="KW-0472">Membrane</keyword>
<feature type="transmembrane region" description="Helical" evidence="11">
    <location>
        <begin position="230"/>
        <end position="251"/>
    </location>
</feature>
<keyword evidence="8 11" id="KW-1133">Transmembrane helix</keyword>
<dbReference type="GO" id="GO:0043190">
    <property type="term" value="C:ATP-binding cassette (ABC) transporter complex"/>
    <property type="evidence" value="ECO:0007669"/>
    <property type="project" value="InterPro"/>
</dbReference>
<evidence type="ECO:0000256" key="7">
    <source>
        <dbReference type="ARBA" id="ARBA00022903"/>
    </source>
</evidence>
<dbReference type="InterPro" id="IPR047817">
    <property type="entry name" value="ABC2_TM_bact-type"/>
</dbReference>
<evidence type="ECO:0000256" key="6">
    <source>
        <dbReference type="ARBA" id="ARBA00022692"/>
    </source>
</evidence>
<gene>
    <name evidence="13" type="ORF">DLD99_28855</name>
</gene>
<accession>A0A345RYG3</accession>
<evidence type="ECO:0000313" key="13">
    <source>
        <dbReference type="EMBL" id="AXI64329.1"/>
    </source>
</evidence>
<feature type="transmembrane region" description="Helical" evidence="11">
    <location>
        <begin position="32"/>
        <end position="56"/>
    </location>
</feature>
<dbReference type="GO" id="GO:0140359">
    <property type="term" value="F:ABC-type transporter activity"/>
    <property type="evidence" value="ECO:0007669"/>
    <property type="project" value="InterPro"/>
</dbReference>
<sequence length="265" mass="30299">MLLSLYRSLHDYRGFILGSVQREFQSRYRNSLLGALWPVFNPLSMIIVYTVIFSHIMRTRLPGVDDSMAYSVYLCAGLLAWGLFSEITLRSQTMFLDNANLLKKISFPRICLPVIVLCNAAINFAIIIGLFLGFLLITGRWPGMALLALIPLIALQMMFCAGLGMILGVLNVFFRDVGQLFAICLQFWFWLTPIVYPMSILPEWVQRLLQLNPMTNLIGSYQNLFLYGHWPVWSSLLPTFIAALLMCLIGLRLFRRRVGEMVDEL</sequence>
<dbReference type="GO" id="GO:0015920">
    <property type="term" value="P:lipopolysaccharide transport"/>
    <property type="evidence" value="ECO:0007669"/>
    <property type="project" value="TreeGrafter"/>
</dbReference>
<dbReference type="PANTHER" id="PTHR30413">
    <property type="entry name" value="INNER MEMBRANE TRANSPORT PERMEASE"/>
    <property type="match status" value="1"/>
</dbReference>
<comment type="similarity">
    <text evidence="2 11">Belongs to the ABC-2 integral membrane protein family.</text>
</comment>
<keyword evidence="14" id="KW-1185">Reference proteome</keyword>
<keyword evidence="6 11" id="KW-0812">Transmembrane</keyword>
<proteinExistence type="inferred from homology"/>
<evidence type="ECO:0000256" key="2">
    <source>
        <dbReference type="ARBA" id="ARBA00007783"/>
    </source>
</evidence>
<dbReference type="InterPro" id="IPR000412">
    <property type="entry name" value="ABC_2_transport"/>
</dbReference>
<feature type="transmembrane region" description="Helical" evidence="11">
    <location>
        <begin position="143"/>
        <end position="173"/>
    </location>
</feature>
<evidence type="ECO:0000313" key="14">
    <source>
        <dbReference type="Proteomes" id="UP000253720"/>
    </source>
</evidence>